<protein>
    <submittedName>
        <fullName evidence="1">Uncharacterized protein</fullName>
    </submittedName>
</protein>
<evidence type="ECO:0000313" key="2">
    <source>
        <dbReference type="Proteomes" id="UP001148838"/>
    </source>
</evidence>
<dbReference type="Proteomes" id="UP001148838">
    <property type="component" value="Unassembled WGS sequence"/>
</dbReference>
<accession>A0ABQ8T9A3</accession>
<sequence length="77" mass="7984">MAGLCEGGNEPPGSLIATWPAEVVCKLKMGHNPAISPQYAEPVSRYVDIATGVALSAKALACRSRVAFGRGIDSRLG</sequence>
<name>A0ABQ8T9A3_PERAM</name>
<reference evidence="1 2" key="1">
    <citation type="journal article" date="2022" name="Allergy">
        <title>Genome assembly and annotation of Periplaneta americana reveal a comprehensive cockroach allergen profile.</title>
        <authorList>
            <person name="Wang L."/>
            <person name="Xiong Q."/>
            <person name="Saelim N."/>
            <person name="Wang L."/>
            <person name="Nong W."/>
            <person name="Wan A.T."/>
            <person name="Shi M."/>
            <person name="Liu X."/>
            <person name="Cao Q."/>
            <person name="Hui J.H.L."/>
            <person name="Sookrung N."/>
            <person name="Leung T.F."/>
            <person name="Tungtrongchitr A."/>
            <person name="Tsui S.K.W."/>
        </authorList>
    </citation>
    <scope>NUCLEOTIDE SEQUENCE [LARGE SCALE GENOMIC DNA]</scope>
    <source>
        <strain evidence="1">PWHHKU_190912</strain>
    </source>
</reference>
<organism evidence="1 2">
    <name type="scientific">Periplaneta americana</name>
    <name type="common">American cockroach</name>
    <name type="synonym">Blatta americana</name>
    <dbReference type="NCBI Taxonomy" id="6978"/>
    <lineage>
        <taxon>Eukaryota</taxon>
        <taxon>Metazoa</taxon>
        <taxon>Ecdysozoa</taxon>
        <taxon>Arthropoda</taxon>
        <taxon>Hexapoda</taxon>
        <taxon>Insecta</taxon>
        <taxon>Pterygota</taxon>
        <taxon>Neoptera</taxon>
        <taxon>Polyneoptera</taxon>
        <taxon>Dictyoptera</taxon>
        <taxon>Blattodea</taxon>
        <taxon>Blattoidea</taxon>
        <taxon>Blattidae</taxon>
        <taxon>Blattinae</taxon>
        <taxon>Periplaneta</taxon>
    </lineage>
</organism>
<evidence type="ECO:0000313" key="1">
    <source>
        <dbReference type="EMBL" id="KAJ4442546.1"/>
    </source>
</evidence>
<comment type="caution">
    <text evidence="1">The sequence shown here is derived from an EMBL/GenBank/DDBJ whole genome shotgun (WGS) entry which is preliminary data.</text>
</comment>
<dbReference type="EMBL" id="JAJSOF020000013">
    <property type="protein sequence ID" value="KAJ4442546.1"/>
    <property type="molecule type" value="Genomic_DNA"/>
</dbReference>
<proteinExistence type="predicted"/>
<keyword evidence="2" id="KW-1185">Reference proteome</keyword>
<gene>
    <name evidence="1" type="ORF">ANN_04133</name>
</gene>